<name>A0A8K0T7Q0_9PEZI</name>
<dbReference type="CDD" id="cd08022">
    <property type="entry name" value="M28_PSMA_like"/>
    <property type="match status" value="1"/>
</dbReference>
<evidence type="ECO:0000259" key="4">
    <source>
        <dbReference type="Pfam" id="PF04389"/>
    </source>
</evidence>
<dbReference type="GO" id="GO:0004180">
    <property type="term" value="F:carboxypeptidase activity"/>
    <property type="evidence" value="ECO:0007669"/>
    <property type="project" value="TreeGrafter"/>
</dbReference>
<dbReference type="InterPro" id="IPR046450">
    <property type="entry name" value="PA_dom_sf"/>
</dbReference>
<dbReference type="Pfam" id="PF04389">
    <property type="entry name" value="Peptidase_M28"/>
    <property type="match status" value="1"/>
</dbReference>
<dbReference type="SUPFAM" id="SSF52025">
    <property type="entry name" value="PA domain"/>
    <property type="match status" value="1"/>
</dbReference>
<comment type="caution">
    <text evidence="5">The sequence shown here is derived from an EMBL/GenBank/DDBJ whole genome shotgun (WGS) entry which is preliminary data.</text>
</comment>
<dbReference type="FunFam" id="3.40.630.10:FF:000101">
    <property type="entry name" value="N-acetylated alpha-linked acidic dipeptidase like 1"/>
    <property type="match status" value="1"/>
</dbReference>
<proteinExistence type="inferred from homology"/>
<dbReference type="InterPro" id="IPR003137">
    <property type="entry name" value="PA_domain"/>
</dbReference>
<dbReference type="SUPFAM" id="SSF53187">
    <property type="entry name" value="Zn-dependent exopeptidases"/>
    <property type="match status" value="1"/>
</dbReference>
<reference evidence="5" key="1">
    <citation type="journal article" date="2021" name="Nat. Commun.">
        <title>Genetic determinants of endophytism in the Arabidopsis root mycobiome.</title>
        <authorList>
            <person name="Mesny F."/>
            <person name="Miyauchi S."/>
            <person name="Thiergart T."/>
            <person name="Pickel B."/>
            <person name="Atanasova L."/>
            <person name="Karlsson M."/>
            <person name="Huettel B."/>
            <person name="Barry K.W."/>
            <person name="Haridas S."/>
            <person name="Chen C."/>
            <person name="Bauer D."/>
            <person name="Andreopoulos W."/>
            <person name="Pangilinan J."/>
            <person name="LaButti K."/>
            <person name="Riley R."/>
            <person name="Lipzen A."/>
            <person name="Clum A."/>
            <person name="Drula E."/>
            <person name="Henrissat B."/>
            <person name="Kohler A."/>
            <person name="Grigoriev I.V."/>
            <person name="Martin F.M."/>
            <person name="Hacquard S."/>
        </authorList>
    </citation>
    <scope>NUCLEOTIDE SEQUENCE</scope>
    <source>
        <strain evidence="5">MPI-CAGE-AT-0016</strain>
    </source>
</reference>
<dbReference type="FunFam" id="3.50.30.30:FF:000008">
    <property type="entry name" value="Glutamate carboxypeptidase 2"/>
    <property type="match status" value="1"/>
</dbReference>
<dbReference type="AlphaFoldDB" id="A0A8K0T7Q0"/>
<dbReference type="PANTHER" id="PTHR10404:SF46">
    <property type="entry name" value="VACUOLAR PROTEIN SORTING-ASSOCIATED PROTEIN 70"/>
    <property type="match status" value="1"/>
</dbReference>
<dbReference type="Gene3D" id="3.50.30.30">
    <property type="match status" value="1"/>
</dbReference>
<dbReference type="EMBL" id="JAGPXD010000005">
    <property type="protein sequence ID" value="KAH7353591.1"/>
    <property type="molecule type" value="Genomic_DNA"/>
</dbReference>
<feature type="domain" description="Transferrin receptor-like dimerisation" evidence="3">
    <location>
        <begin position="568"/>
        <end position="673"/>
    </location>
</feature>
<dbReference type="InterPro" id="IPR007484">
    <property type="entry name" value="Peptidase_M28"/>
</dbReference>
<feature type="domain" description="PA" evidence="2">
    <location>
        <begin position="117"/>
        <end position="193"/>
    </location>
</feature>
<dbReference type="InterPro" id="IPR036757">
    <property type="entry name" value="TFR-like_dimer_dom_sf"/>
</dbReference>
<dbReference type="SUPFAM" id="SSF47672">
    <property type="entry name" value="Transferrin receptor-like dimerisation domain"/>
    <property type="match status" value="1"/>
</dbReference>
<dbReference type="Gene3D" id="1.20.930.40">
    <property type="entry name" value="Transferrin receptor-like, dimerisation domain"/>
    <property type="match status" value="1"/>
</dbReference>
<organism evidence="5 6">
    <name type="scientific">Plectosphaerella cucumerina</name>
    <dbReference type="NCBI Taxonomy" id="40658"/>
    <lineage>
        <taxon>Eukaryota</taxon>
        <taxon>Fungi</taxon>
        <taxon>Dikarya</taxon>
        <taxon>Ascomycota</taxon>
        <taxon>Pezizomycotina</taxon>
        <taxon>Sordariomycetes</taxon>
        <taxon>Hypocreomycetidae</taxon>
        <taxon>Glomerellales</taxon>
        <taxon>Plectosphaerellaceae</taxon>
        <taxon>Plectosphaerella</taxon>
    </lineage>
</organism>
<dbReference type="OrthoDB" id="5841748at2759"/>
<sequence>MSPTQEESEQVMLQTPTVDSLRHWSKLYSGEAHLAGDLAHAERIRNLWQSYGIPSELARYDVLQNFPISTSLELRSSPSGKVLFKASLEEDELPEDPTSLRAHGLPAFHGFSANGDVEAPLVYANFGTPEDFETLRRFGADVKGKIVICKYAKIFRGLKIRAAQEHGAVGVILYNDPQEDGEYTAINGYKHYPYGPARHPSSIQRGSVDYFSVAVGDPTTPGYPSMPGEDTLRRDPHHAIPKIPSIPISFADATPLLMSLNGKGAEPETTSRHTEGWRGEIEGVDYCTGPSEENVFLSSQGDFRYAPIYNVIGTIDGVTEQAVVLGNHHDSWCCGAVDPVSGSAAMNDVARGFGSLLDQGWKPFRKIILASWDNEEYGLVGSTEWVEDNAEWLSKDCVAYINVDESTNGGRFLGALGSPLLDAVLRASASEVPSPIFDGKTVYDDWLSDLQRADGGLKEPSLALMGTGSDYTAFFHHLGIPSIDMIFNRQGQGVYPYHSNYDSFYWLENFGDVGFKKHKAMAQLWGLVAVKLAGVRVVPFAAADYARTLSTYFASLSRENEGLETQGFEEVLARFTAAATALDELAEKPRATGAEVAALNQKLIGLERGFLLDQGSGLEGRPWYRHEIFAPGLWLGYDGVFLPTVQEALGQNDLDKANACLRQVTQTLSKVVDGLDL</sequence>
<evidence type="ECO:0000259" key="2">
    <source>
        <dbReference type="Pfam" id="PF02225"/>
    </source>
</evidence>
<keyword evidence="6" id="KW-1185">Reference proteome</keyword>
<dbReference type="Pfam" id="PF04253">
    <property type="entry name" value="TFR_dimer"/>
    <property type="match status" value="1"/>
</dbReference>
<accession>A0A8K0T7Q0</accession>
<comment type="similarity">
    <text evidence="1">Belongs to the peptidase M28 family. M28B subfamily.</text>
</comment>
<feature type="domain" description="Peptidase M28" evidence="4">
    <location>
        <begin position="310"/>
        <end position="504"/>
    </location>
</feature>
<evidence type="ECO:0000313" key="5">
    <source>
        <dbReference type="EMBL" id="KAH7353591.1"/>
    </source>
</evidence>
<dbReference type="Proteomes" id="UP000813385">
    <property type="component" value="Unassembled WGS sequence"/>
</dbReference>
<dbReference type="PANTHER" id="PTHR10404">
    <property type="entry name" value="N-ACETYLATED-ALPHA-LINKED ACIDIC DIPEPTIDASE"/>
    <property type="match status" value="1"/>
</dbReference>
<evidence type="ECO:0000259" key="3">
    <source>
        <dbReference type="Pfam" id="PF04253"/>
    </source>
</evidence>
<dbReference type="InterPro" id="IPR039373">
    <property type="entry name" value="Peptidase_M28B"/>
</dbReference>
<gene>
    <name evidence="5" type="ORF">B0T11DRAFT_230469</name>
</gene>
<protein>
    <submittedName>
        <fullName evidence="5">Vacuolar protein sorting-associated protein</fullName>
    </submittedName>
</protein>
<evidence type="ECO:0000256" key="1">
    <source>
        <dbReference type="ARBA" id="ARBA00005634"/>
    </source>
</evidence>
<evidence type="ECO:0000313" key="6">
    <source>
        <dbReference type="Proteomes" id="UP000813385"/>
    </source>
</evidence>
<dbReference type="InterPro" id="IPR007365">
    <property type="entry name" value="TFR-like_dimer_dom"/>
</dbReference>
<dbReference type="Pfam" id="PF02225">
    <property type="entry name" value="PA"/>
    <property type="match status" value="1"/>
</dbReference>
<dbReference type="CDD" id="cd02121">
    <property type="entry name" value="PA_GCPII_like"/>
    <property type="match status" value="1"/>
</dbReference>
<dbReference type="Gene3D" id="3.40.630.10">
    <property type="entry name" value="Zn peptidases"/>
    <property type="match status" value="1"/>
</dbReference>